<reference evidence="9" key="2">
    <citation type="submission" date="2012-11" db="EMBL/GenBank/DDBJ databases">
        <authorList>
            <person name="Kuo A."/>
            <person name="Curtis B.A."/>
            <person name="Tanifuji G."/>
            <person name="Burki F."/>
            <person name="Gruber A."/>
            <person name="Irimia M."/>
            <person name="Maruyama S."/>
            <person name="Arias M.C."/>
            <person name="Ball S.G."/>
            <person name="Gile G.H."/>
            <person name="Hirakawa Y."/>
            <person name="Hopkins J.F."/>
            <person name="Rensing S.A."/>
            <person name="Schmutz J."/>
            <person name="Symeonidi A."/>
            <person name="Elias M."/>
            <person name="Eveleigh R.J."/>
            <person name="Herman E.K."/>
            <person name="Klute M.J."/>
            <person name="Nakayama T."/>
            <person name="Obornik M."/>
            <person name="Reyes-Prieto A."/>
            <person name="Armbrust E.V."/>
            <person name="Aves S.J."/>
            <person name="Beiko R.G."/>
            <person name="Coutinho P."/>
            <person name="Dacks J.B."/>
            <person name="Durnford D.G."/>
            <person name="Fast N.M."/>
            <person name="Green B.R."/>
            <person name="Grisdale C."/>
            <person name="Hempe F."/>
            <person name="Henrissat B."/>
            <person name="Hoppner M.P."/>
            <person name="Ishida K.-I."/>
            <person name="Kim E."/>
            <person name="Koreny L."/>
            <person name="Kroth P.G."/>
            <person name="Liu Y."/>
            <person name="Malik S.-B."/>
            <person name="Maier U.G."/>
            <person name="McRose D."/>
            <person name="Mock T."/>
            <person name="Neilson J.A."/>
            <person name="Onodera N.T."/>
            <person name="Poole A.M."/>
            <person name="Pritham E.J."/>
            <person name="Richards T.A."/>
            <person name="Rocap G."/>
            <person name="Roy S.W."/>
            <person name="Sarai C."/>
            <person name="Schaack S."/>
            <person name="Shirato S."/>
            <person name="Slamovits C.H."/>
            <person name="Spencer D.F."/>
            <person name="Suzuki S."/>
            <person name="Worden A.Z."/>
            <person name="Zauner S."/>
            <person name="Barry K."/>
            <person name="Bell C."/>
            <person name="Bharti A.K."/>
            <person name="Crow J.A."/>
            <person name="Grimwood J."/>
            <person name="Kramer R."/>
            <person name="Lindquist E."/>
            <person name="Lucas S."/>
            <person name="Salamov A."/>
            <person name="McFadden G.I."/>
            <person name="Lane C.E."/>
            <person name="Keeling P.J."/>
            <person name="Gray M.W."/>
            <person name="Grigoriev I.V."/>
            <person name="Archibald J.M."/>
        </authorList>
    </citation>
    <scope>NUCLEOTIDE SEQUENCE</scope>
    <source>
        <strain evidence="9">CCMP2712</strain>
    </source>
</reference>
<feature type="region of interest" description="Disordered" evidence="6">
    <location>
        <begin position="188"/>
        <end position="301"/>
    </location>
</feature>
<name>L1IH69_GUITC</name>
<dbReference type="KEGG" id="gtt:GUITHDRAFT_118286"/>
<protein>
    <recommendedName>
        <fullName evidence="10">U2A'/phosphoprotein 32 family A C-terminal domain-containing protein</fullName>
    </recommendedName>
</protein>
<feature type="compositionally biased region" description="Basic and acidic residues" evidence="6">
    <location>
        <begin position="1"/>
        <end position="13"/>
    </location>
</feature>
<dbReference type="EnsemblProtists" id="EKX35583">
    <property type="protein sequence ID" value="EKX35583"/>
    <property type="gene ID" value="GUITHDRAFT_118286"/>
</dbReference>
<evidence type="ECO:0000313" key="8">
    <source>
        <dbReference type="EnsemblProtists" id="EKX35583"/>
    </source>
</evidence>
<feature type="compositionally biased region" description="Basic and acidic residues" evidence="6">
    <location>
        <begin position="87"/>
        <end position="102"/>
    </location>
</feature>
<gene>
    <name evidence="7" type="ORF">GUITHDRAFT_118286</name>
</gene>
<evidence type="ECO:0000256" key="1">
    <source>
        <dbReference type="ARBA" id="ARBA00004123"/>
    </source>
</evidence>
<dbReference type="PROSITE" id="PS51450">
    <property type="entry name" value="LRR"/>
    <property type="match status" value="1"/>
</dbReference>
<dbReference type="Gene3D" id="3.80.10.10">
    <property type="entry name" value="Ribonuclease Inhibitor"/>
    <property type="match status" value="1"/>
</dbReference>
<dbReference type="AlphaFoldDB" id="L1IH69"/>
<dbReference type="PaxDb" id="55529-EKX35583"/>
<feature type="region of interest" description="Disordered" evidence="6">
    <location>
        <begin position="684"/>
        <end position="715"/>
    </location>
</feature>
<evidence type="ECO:0000256" key="5">
    <source>
        <dbReference type="ARBA" id="ARBA00024196"/>
    </source>
</evidence>
<feature type="region of interest" description="Disordered" evidence="6">
    <location>
        <begin position="77"/>
        <end position="135"/>
    </location>
</feature>
<dbReference type="GO" id="GO:0030620">
    <property type="term" value="F:U2 snRNA binding"/>
    <property type="evidence" value="ECO:0007669"/>
    <property type="project" value="InterPro"/>
</dbReference>
<organism evidence="7">
    <name type="scientific">Guillardia theta (strain CCMP2712)</name>
    <name type="common">Cryptophyte</name>
    <dbReference type="NCBI Taxonomy" id="905079"/>
    <lineage>
        <taxon>Eukaryota</taxon>
        <taxon>Cryptophyceae</taxon>
        <taxon>Pyrenomonadales</taxon>
        <taxon>Geminigeraceae</taxon>
        <taxon>Guillardia</taxon>
    </lineage>
</organism>
<feature type="region of interest" description="Disordered" evidence="6">
    <location>
        <begin position="776"/>
        <end position="870"/>
    </location>
</feature>
<feature type="compositionally biased region" description="Polar residues" evidence="6">
    <location>
        <begin position="123"/>
        <end position="132"/>
    </location>
</feature>
<feature type="compositionally biased region" description="Basic and acidic residues" evidence="6">
    <location>
        <begin position="41"/>
        <end position="54"/>
    </location>
</feature>
<dbReference type="HOGENOM" id="CLU_287499_0_0_1"/>
<dbReference type="RefSeq" id="XP_005822563.1">
    <property type="nucleotide sequence ID" value="XM_005822506.1"/>
</dbReference>
<accession>L1IH69</accession>
<evidence type="ECO:0000256" key="3">
    <source>
        <dbReference type="ARBA" id="ARBA00022737"/>
    </source>
</evidence>
<dbReference type="GO" id="GO:0000398">
    <property type="term" value="P:mRNA splicing, via spliceosome"/>
    <property type="evidence" value="ECO:0007669"/>
    <property type="project" value="InterPro"/>
</dbReference>
<feature type="region of interest" description="Disordered" evidence="6">
    <location>
        <begin position="1"/>
        <end position="54"/>
    </location>
</feature>
<comment type="subcellular location">
    <subcellularLocation>
        <location evidence="1">Nucleus</location>
    </subcellularLocation>
</comment>
<dbReference type="PANTHER" id="PTHR10552:SF6">
    <property type="entry name" value="U2 SMALL NUCLEAR RIBONUCLEOPROTEIN A"/>
    <property type="match status" value="1"/>
</dbReference>
<reference evidence="7 9" key="1">
    <citation type="journal article" date="2012" name="Nature">
        <title>Algal genomes reveal evolutionary mosaicism and the fate of nucleomorphs.</title>
        <authorList>
            <consortium name="DOE Joint Genome Institute"/>
            <person name="Curtis B.A."/>
            <person name="Tanifuji G."/>
            <person name="Burki F."/>
            <person name="Gruber A."/>
            <person name="Irimia M."/>
            <person name="Maruyama S."/>
            <person name="Arias M.C."/>
            <person name="Ball S.G."/>
            <person name="Gile G.H."/>
            <person name="Hirakawa Y."/>
            <person name="Hopkins J.F."/>
            <person name="Kuo A."/>
            <person name="Rensing S.A."/>
            <person name="Schmutz J."/>
            <person name="Symeonidi A."/>
            <person name="Elias M."/>
            <person name="Eveleigh R.J."/>
            <person name="Herman E.K."/>
            <person name="Klute M.J."/>
            <person name="Nakayama T."/>
            <person name="Obornik M."/>
            <person name="Reyes-Prieto A."/>
            <person name="Armbrust E.V."/>
            <person name="Aves S.J."/>
            <person name="Beiko R.G."/>
            <person name="Coutinho P."/>
            <person name="Dacks J.B."/>
            <person name="Durnford D.G."/>
            <person name="Fast N.M."/>
            <person name="Green B.R."/>
            <person name="Grisdale C.J."/>
            <person name="Hempel F."/>
            <person name="Henrissat B."/>
            <person name="Hoppner M.P."/>
            <person name="Ishida K."/>
            <person name="Kim E."/>
            <person name="Koreny L."/>
            <person name="Kroth P.G."/>
            <person name="Liu Y."/>
            <person name="Malik S.B."/>
            <person name="Maier U.G."/>
            <person name="McRose D."/>
            <person name="Mock T."/>
            <person name="Neilson J.A."/>
            <person name="Onodera N.T."/>
            <person name="Poole A.M."/>
            <person name="Pritham E.J."/>
            <person name="Richards T.A."/>
            <person name="Rocap G."/>
            <person name="Roy S.W."/>
            <person name="Sarai C."/>
            <person name="Schaack S."/>
            <person name="Shirato S."/>
            <person name="Slamovits C.H."/>
            <person name="Spencer D.F."/>
            <person name="Suzuki S."/>
            <person name="Worden A.Z."/>
            <person name="Zauner S."/>
            <person name="Barry K."/>
            <person name="Bell C."/>
            <person name="Bharti A.K."/>
            <person name="Crow J.A."/>
            <person name="Grimwood J."/>
            <person name="Kramer R."/>
            <person name="Lindquist E."/>
            <person name="Lucas S."/>
            <person name="Salamov A."/>
            <person name="McFadden G.I."/>
            <person name="Lane C.E."/>
            <person name="Keeling P.J."/>
            <person name="Gray M.W."/>
            <person name="Grigoriev I.V."/>
            <person name="Archibald J.M."/>
        </authorList>
    </citation>
    <scope>NUCLEOTIDE SEQUENCE</scope>
    <source>
        <strain evidence="7 9">CCMP2712</strain>
    </source>
</reference>
<dbReference type="GO" id="GO:0005634">
    <property type="term" value="C:nucleus"/>
    <property type="evidence" value="ECO:0007669"/>
    <property type="project" value="UniProtKB-SubCell"/>
</dbReference>
<sequence length="1072" mass="117421">MATKEALEVRAMEGGEGEEGGGGGGEERRQRRRRHHSSGKKATDEEVLKSLSKRERAEYRREKFLVSSGWVTAVASSASSLVSMKRKPPDAKIQEEPRREESSGPAGAQLREIEILRQPPPDQSNASPSSQLPHGWAAVQLPEYVASNIKADEVPEASGHSNGISPLSIRQLKEWCERMEQFITSDSIRVKPQGAESTSTGTADATIKDTKTSTAPSYLNKSLTTAKPPSSKSMFTSKSLTPTLSWTMKTAQRQQAGRKETTSLNPSAEVEKPKPRAMSRSNSQTSTTSGERAMDVTRRRSEDPAEEVYLGFLFSCENPKKGKSLTKESLVFGRVFSLQNRMINSLHHIHLCADALVELYLEGNRITSMRGLGKMPHLELLSLKSNSICSFAGVEKQPKLKFVALEGNPVSALKLYRPMCALVFSPMRLGELHIDQRRVSRAEIYCPYFLGQTDDFLTAVKAGGLVLENADEYFKVMGRKPDLLCEWKRFLSLYLPVCRQAGFKPSDFPSSLQRLAEQEEQDKKDKAGLPSTQVESGREEAETSAGEKVEEPGVSESPASEPQAGLEQELKNAPDEASIEALTESASSALHLDCSRDQEGGFTLRSHLCMGSLDVSPLAGGEGGGGPRELFSQVRASFETSGDGVDISRQEEAEEIQGAGKEQQQLWMEAEGEREEVAREQEKIYMDGSEEPTCSYETEGESSPDIPSRSEQFSLPAGIPSSAILAASVSTPPSAVQDQHRTSGRMLELHKQEISSPPLSSFSPFSLSFASYARSPLARGQAKLPSISPLSLVKERIAKEDNELSMDTKRDAKEDDEEDKVEAEREVEEDGDWEDGEEDGDREEGEEEQEGREGRSRLVRPPQGRESDVDVLVSSLKSHLATSSFSSGEEALHSIQTLLNKLELNSSNESWQHADQNMPTLQWRDSAEAHRPAKGAAATAAAAAAAAAGSPKDFGIGLKIDLRAPFTVLSVQGVLLEEGGMPRKDVVLAGKSLISLLLQLLLYFHFAQLRLACLQDMSVKEVSELITGPPGTLVQLHLRRPNSGVVGNFAVKLRRHFLVKRQGQEEEGRKGM</sequence>
<feature type="region of interest" description="Disordered" evidence="6">
    <location>
        <begin position="515"/>
        <end position="576"/>
    </location>
</feature>
<dbReference type="SUPFAM" id="SSF52058">
    <property type="entry name" value="L domain-like"/>
    <property type="match status" value="1"/>
</dbReference>
<feature type="compositionally biased region" description="Basic residues" evidence="6">
    <location>
        <begin position="30"/>
        <end position="39"/>
    </location>
</feature>
<reference evidence="8" key="3">
    <citation type="submission" date="2016-03" db="UniProtKB">
        <authorList>
            <consortium name="EnsemblProtists"/>
        </authorList>
    </citation>
    <scope>IDENTIFICATION</scope>
</reference>
<dbReference type="Proteomes" id="UP000011087">
    <property type="component" value="Unassembled WGS sequence"/>
</dbReference>
<dbReference type="OrthoDB" id="271226at2759"/>
<feature type="compositionally biased region" description="Basic and acidic residues" evidence="6">
    <location>
        <begin position="793"/>
        <end position="813"/>
    </location>
</feature>
<evidence type="ECO:0008006" key="10">
    <source>
        <dbReference type="Google" id="ProtNLM"/>
    </source>
</evidence>
<evidence type="ECO:0000256" key="2">
    <source>
        <dbReference type="ARBA" id="ARBA00022614"/>
    </source>
</evidence>
<feature type="compositionally biased region" description="Basic and acidic residues" evidence="6">
    <location>
        <begin position="536"/>
        <end position="551"/>
    </location>
</feature>
<dbReference type="EMBL" id="JH993088">
    <property type="protein sequence ID" value="EKX35583.1"/>
    <property type="molecule type" value="Genomic_DNA"/>
</dbReference>
<feature type="compositionally biased region" description="Acidic residues" evidence="6">
    <location>
        <begin position="814"/>
        <end position="850"/>
    </location>
</feature>
<evidence type="ECO:0000256" key="6">
    <source>
        <dbReference type="SAM" id="MobiDB-lite"/>
    </source>
</evidence>
<keyword evidence="4" id="KW-0539">Nucleus</keyword>
<evidence type="ECO:0000313" key="9">
    <source>
        <dbReference type="Proteomes" id="UP000011087"/>
    </source>
</evidence>
<dbReference type="InterPro" id="IPR044640">
    <property type="entry name" value="RU2A"/>
</dbReference>
<feature type="compositionally biased region" description="Polar residues" evidence="6">
    <location>
        <begin position="279"/>
        <end position="290"/>
    </location>
</feature>
<dbReference type="GeneID" id="17292322"/>
<dbReference type="InterPro" id="IPR032675">
    <property type="entry name" value="LRR_dom_sf"/>
</dbReference>
<comment type="similarity">
    <text evidence="5">Belongs to the U2 small nuclear ribonucleoprotein A family.</text>
</comment>
<feature type="compositionally biased region" description="Basic and acidic residues" evidence="6">
    <location>
        <begin position="292"/>
        <end position="301"/>
    </location>
</feature>
<feature type="compositionally biased region" description="Polar residues" evidence="6">
    <location>
        <begin position="212"/>
        <end position="255"/>
    </location>
</feature>
<keyword evidence="2" id="KW-0433">Leucine-rich repeat</keyword>
<keyword evidence="9" id="KW-1185">Reference proteome</keyword>
<evidence type="ECO:0000256" key="4">
    <source>
        <dbReference type="ARBA" id="ARBA00023242"/>
    </source>
</evidence>
<evidence type="ECO:0000313" key="7">
    <source>
        <dbReference type="EMBL" id="EKX35583.1"/>
    </source>
</evidence>
<dbReference type="InterPro" id="IPR001611">
    <property type="entry name" value="Leu-rich_rpt"/>
</dbReference>
<dbReference type="PANTHER" id="PTHR10552">
    <property type="entry name" value="U2 SMALL NUCLEAR RIBONUCLEOPROTEIN A"/>
    <property type="match status" value="1"/>
</dbReference>
<proteinExistence type="inferred from homology"/>
<keyword evidence="3" id="KW-0677">Repeat</keyword>